<reference evidence="1 2" key="1">
    <citation type="submission" date="2023-11" db="EMBL/GenBank/DDBJ databases">
        <title>Halocaridina rubra genome assembly.</title>
        <authorList>
            <person name="Smith C."/>
        </authorList>
    </citation>
    <scope>NUCLEOTIDE SEQUENCE [LARGE SCALE GENOMIC DNA]</scope>
    <source>
        <strain evidence="1">EP-1</strain>
        <tissue evidence="1">Whole</tissue>
    </source>
</reference>
<organism evidence="1 2">
    <name type="scientific">Halocaridina rubra</name>
    <name type="common">Hawaiian red shrimp</name>
    <dbReference type="NCBI Taxonomy" id="373956"/>
    <lineage>
        <taxon>Eukaryota</taxon>
        <taxon>Metazoa</taxon>
        <taxon>Ecdysozoa</taxon>
        <taxon>Arthropoda</taxon>
        <taxon>Crustacea</taxon>
        <taxon>Multicrustacea</taxon>
        <taxon>Malacostraca</taxon>
        <taxon>Eumalacostraca</taxon>
        <taxon>Eucarida</taxon>
        <taxon>Decapoda</taxon>
        <taxon>Pleocyemata</taxon>
        <taxon>Caridea</taxon>
        <taxon>Atyoidea</taxon>
        <taxon>Atyidae</taxon>
        <taxon>Halocaridina</taxon>
    </lineage>
</organism>
<proteinExistence type="predicted"/>
<gene>
    <name evidence="1" type="ORF">SK128_001291</name>
</gene>
<keyword evidence="2" id="KW-1185">Reference proteome</keyword>
<protein>
    <submittedName>
        <fullName evidence="1">Uncharacterized protein</fullName>
    </submittedName>
</protein>
<evidence type="ECO:0000313" key="2">
    <source>
        <dbReference type="Proteomes" id="UP001381693"/>
    </source>
</evidence>
<evidence type="ECO:0000313" key="1">
    <source>
        <dbReference type="EMBL" id="KAK7075086.1"/>
    </source>
</evidence>
<dbReference type="Proteomes" id="UP001381693">
    <property type="component" value="Unassembled WGS sequence"/>
</dbReference>
<dbReference type="EMBL" id="JAXCGZ010011368">
    <property type="protein sequence ID" value="KAK7075086.1"/>
    <property type="molecule type" value="Genomic_DNA"/>
</dbReference>
<comment type="caution">
    <text evidence="1">The sequence shown here is derived from an EMBL/GenBank/DDBJ whole genome shotgun (WGS) entry which is preliminary data.</text>
</comment>
<sequence length="97" mass="10555">MGKVVVCTLPKDKVASMDVTYNELKTVVCTLPMGKVVVCTLSMGKVASMDEVSRGSYTICSSLSWFSLKSCELSDTIDIAATCKQTAIDSFRDWTLD</sequence>
<name>A0AAN8X2R1_HALRR</name>
<dbReference type="AlphaFoldDB" id="A0AAN8X2R1"/>
<accession>A0AAN8X2R1</accession>